<organism evidence="2 3">
    <name type="scientific">Oscillochloris trichoides DG-6</name>
    <dbReference type="NCBI Taxonomy" id="765420"/>
    <lineage>
        <taxon>Bacteria</taxon>
        <taxon>Bacillati</taxon>
        <taxon>Chloroflexota</taxon>
        <taxon>Chloroflexia</taxon>
        <taxon>Chloroflexales</taxon>
        <taxon>Chloroflexineae</taxon>
        <taxon>Oscillochloridaceae</taxon>
        <taxon>Oscillochloris</taxon>
    </lineage>
</organism>
<dbReference type="EMBL" id="ADVR01000122">
    <property type="protein sequence ID" value="EFO79128.1"/>
    <property type="molecule type" value="Genomic_DNA"/>
</dbReference>
<dbReference type="PROSITE" id="PS51257">
    <property type="entry name" value="PROKAR_LIPOPROTEIN"/>
    <property type="match status" value="1"/>
</dbReference>
<dbReference type="OrthoDB" id="140438at2"/>
<evidence type="ECO:0008006" key="4">
    <source>
        <dbReference type="Google" id="ProtNLM"/>
    </source>
</evidence>
<comment type="caution">
    <text evidence="2">The sequence shown here is derived from an EMBL/GenBank/DDBJ whole genome shotgun (WGS) entry which is preliminary data.</text>
</comment>
<accession>E1II10</accession>
<gene>
    <name evidence="2" type="ORF">OSCT_2961</name>
</gene>
<keyword evidence="3" id="KW-1185">Reference proteome</keyword>
<evidence type="ECO:0000256" key="1">
    <source>
        <dbReference type="SAM" id="SignalP"/>
    </source>
</evidence>
<evidence type="ECO:0000313" key="2">
    <source>
        <dbReference type="EMBL" id="EFO79128.1"/>
    </source>
</evidence>
<sequence>MRRIMLASCVAASLLVGCSQPQASLPTSQPTVVATVAPTSVATSSATEAPSDESSIMAGIQATLDDYARAYNRNDLALLETTVDQSNLPFRRLVEERFNTYQESMFGGGGGWNFTVTEIEERDLGFILAHIEGSGTQRYGWLFREVDGKWLLSEPTAKQIGETIKLESEHFTYRTYAWADDINPRIMELMEESYTIVTTRLGKGIDFKPTVDIRPIFGITPPQSASALAYYQSGNRPRADRMVIFAPNSFAFGFYDAAKGWDGELGETLTHEFTHLINERAFMPVSTMRDWMFEGLAEYVSDSPRASQVSAAVASNQIIPILDTSGSTTPQDLDHLYLLEKDVSLAYGLSYSLVAYIDTELGGLEKFWELASTMNKTAGTGVERYDRALQTVFGMSFAEFDAGWREYLKQNY</sequence>
<evidence type="ECO:0000313" key="3">
    <source>
        <dbReference type="Proteomes" id="UP000054010"/>
    </source>
</evidence>
<dbReference type="STRING" id="765420.OSCT_2961"/>
<reference evidence="2 3" key="1">
    <citation type="journal article" date="2011" name="J. Bacteriol.">
        <title>Draft genome sequence of the anoxygenic filamentous phototrophic bacterium Oscillochloris trichoides subsp. DG-6.</title>
        <authorList>
            <person name="Kuznetsov B.B."/>
            <person name="Ivanovsky R.N."/>
            <person name="Keppen O.I."/>
            <person name="Sukhacheva M.V."/>
            <person name="Bumazhkin B.K."/>
            <person name="Patutina E.O."/>
            <person name="Beletsky A.V."/>
            <person name="Mardanov A.V."/>
            <person name="Baslerov R.V."/>
            <person name="Panteleeva A.N."/>
            <person name="Kolganova T.V."/>
            <person name="Ravin N.V."/>
            <person name="Skryabin K.G."/>
        </authorList>
    </citation>
    <scope>NUCLEOTIDE SEQUENCE [LARGE SCALE GENOMIC DNA]</scope>
    <source>
        <strain evidence="2 3">DG-6</strain>
    </source>
</reference>
<feature type="chain" id="PRO_5003147028" description="Peptidase MA-like domain-containing protein" evidence="1">
    <location>
        <begin position="24"/>
        <end position="412"/>
    </location>
</feature>
<dbReference type="Proteomes" id="UP000054010">
    <property type="component" value="Unassembled WGS sequence"/>
</dbReference>
<name>E1II10_9CHLR</name>
<protein>
    <recommendedName>
        <fullName evidence="4">Peptidase MA-like domain-containing protein</fullName>
    </recommendedName>
</protein>
<dbReference type="AlphaFoldDB" id="E1II10"/>
<feature type="signal peptide" evidence="1">
    <location>
        <begin position="1"/>
        <end position="23"/>
    </location>
</feature>
<dbReference type="HOGENOM" id="CLU_667030_0_0_0"/>
<proteinExistence type="predicted"/>
<keyword evidence="1" id="KW-0732">Signal</keyword>